<reference evidence="8 9" key="1">
    <citation type="submission" date="2019-11" db="EMBL/GenBank/DDBJ databases">
        <authorList>
            <person name="Holert J."/>
        </authorList>
    </citation>
    <scope>NUCLEOTIDE SEQUENCE [LARGE SCALE GENOMIC DNA]</scope>
    <source>
        <strain evidence="8">SB11_3</strain>
    </source>
</reference>
<dbReference type="InterPro" id="IPR001663">
    <property type="entry name" value="Rng_hydr_dOase-A"/>
</dbReference>
<dbReference type="Proteomes" id="UP000441399">
    <property type="component" value="Unassembled WGS sequence"/>
</dbReference>
<keyword evidence="3" id="KW-0479">Metal-binding</keyword>
<evidence type="ECO:0000256" key="5">
    <source>
        <dbReference type="ARBA" id="ARBA00023004"/>
    </source>
</evidence>
<protein>
    <submittedName>
        <fullName evidence="8">Carnitine monooxygenase oxygenase subunit</fullName>
        <ecNumber evidence="8">1.14.13.-</ecNumber>
    </submittedName>
</protein>
<keyword evidence="9" id="KW-1185">Reference proteome</keyword>
<evidence type="ECO:0000256" key="4">
    <source>
        <dbReference type="ARBA" id="ARBA00023002"/>
    </source>
</evidence>
<evidence type="ECO:0000256" key="1">
    <source>
        <dbReference type="ARBA" id="ARBA00001962"/>
    </source>
</evidence>
<sequence length="397" mass="44404">MIDLLQQYLNQAKQPIESANSLPFAAYTNADVYEKEVEQIFHNSWVFICAQQELPNSGDYYCLKVAGESIMILHGQDGTYRALSNNCRHRGTPLLQDGFGNLKDASDAKAGNKIVCPYHAWTFSDAGELKGVPMQGPTKVDKPLHCLPRFALDSWNGLLFVHLGDEPAESLQNHLAGMNEYLAAYDIKRFTQGHTGGFESWQSNWKLAMENAMESYHLFKVHKETLETTTPTRQAYYIAGSPKWTLTGGQILMDQGKISQLIFGKTPEIYQQYVLISLPPSFVGILTYDSFDWIHVMPVSATESLIRSAGVSTSLEGYKDKATQAFTAAFFEEDKVICEHVQKGMSSRRGSGGKLVDMERIVTDFHQYLAQQISGESCGTFFKSDKADAFLNPNIEK</sequence>
<dbReference type="Pfam" id="PF00848">
    <property type="entry name" value="Ring_hydroxyl_A"/>
    <property type="match status" value="1"/>
</dbReference>
<dbReference type="PRINTS" id="PR00090">
    <property type="entry name" value="RNGDIOXGNASE"/>
</dbReference>
<dbReference type="GO" id="GO:0004497">
    <property type="term" value="F:monooxygenase activity"/>
    <property type="evidence" value="ECO:0007669"/>
    <property type="project" value="UniProtKB-KW"/>
</dbReference>
<feature type="domain" description="Rieske" evidence="7">
    <location>
        <begin position="45"/>
        <end position="161"/>
    </location>
</feature>
<dbReference type="Gene3D" id="2.102.10.10">
    <property type="entry name" value="Rieske [2Fe-2S] iron-sulphur domain"/>
    <property type="match status" value="1"/>
</dbReference>
<accession>A0A5S9Q8A0</accession>
<keyword evidence="4 8" id="KW-0560">Oxidoreductase</keyword>
<keyword evidence="5" id="KW-0408">Iron</keyword>
<dbReference type="Gene3D" id="3.90.380.10">
    <property type="entry name" value="Naphthalene 1,2-dioxygenase Alpha Subunit, Chain A, domain 1"/>
    <property type="match status" value="2"/>
</dbReference>
<evidence type="ECO:0000259" key="7">
    <source>
        <dbReference type="PROSITE" id="PS51296"/>
    </source>
</evidence>
<dbReference type="PANTHER" id="PTHR43756:SF5">
    <property type="entry name" value="CHOLINE MONOOXYGENASE, CHLOROPLASTIC"/>
    <property type="match status" value="1"/>
</dbReference>
<dbReference type="PANTHER" id="PTHR43756">
    <property type="entry name" value="CHOLINE MONOOXYGENASE, CHLOROPLASTIC"/>
    <property type="match status" value="1"/>
</dbReference>
<keyword evidence="6" id="KW-0411">Iron-sulfur</keyword>
<dbReference type="SUPFAM" id="SSF50022">
    <property type="entry name" value="ISP domain"/>
    <property type="match status" value="1"/>
</dbReference>
<dbReference type="EMBL" id="CACSIO010000016">
    <property type="protein sequence ID" value="CAA0113287.1"/>
    <property type="molecule type" value="Genomic_DNA"/>
</dbReference>
<comment type="cofactor">
    <cofactor evidence="1">
        <name>Fe cation</name>
        <dbReference type="ChEBI" id="CHEBI:24875"/>
    </cofactor>
</comment>
<dbReference type="InterPro" id="IPR015879">
    <property type="entry name" value="Ring_hydroxy_dOase_asu_C_dom"/>
</dbReference>
<evidence type="ECO:0000256" key="2">
    <source>
        <dbReference type="ARBA" id="ARBA00022714"/>
    </source>
</evidence>
<dbReference type="OrthoDB" id="9769355at2"/>
<organism evidence="8 9">
    <name type="scientific">BD1-7 clade bacterium</name>
    <dbReference type="NCBI Taxonomy" id="2029982"/>
    <lineage>
        <taxon>Bacteria</taxon>
        <taxon>Pseudomonadati</taxon>
        <taxon>Pseudomonadota</taxon>
        <taxon>Gammaproteobacteria</taxon>
        <taxon>Cellvibrionales</taxon>
        <taxon>Spongiibacteraceae</taxon>
        <taxon>BD1-7 clade</taxon>
    </lineage>
</organism>
<dbReference type="PROSITE" id="PS51296">
    <property type="entry name" value="RIESKE"/>
    <property type="match status" value="1"/>
</dbReference>
<evidence type="ECO:0000256" key="6">
    <source>
        <dbReference type="ARBA" id="ARBA00023014"/>
    </source>
</evidence>
<evidence type="ECO:0000313" key="9">
    <source>
        <dbReference type="Proteomes" id="UP000441399"/>
    </source>
</evidence>
<keyword evidence="8" id="KW-0503">Monooxygenase</keyword>
<dbReference type="GO" id="GO:0005506">
    <property type="term" value="F:iron ion binding"/>
    <property type="evidence" value="ECO:0007669"/>
    <property type="project" value="InterPro"/>
</dbReference>
<dbReference type="InterPro" id="IPR036922">
    <property type="entry name" value="Rieske_2Fe-2S_sf"/>
</dbReference>
<evidence type="ECO:0000313" key="8">
    <source>
        <dbReference type="EMBL" id="CAA0113287.1"/>
    </source>
</evidence>
<dbReference type="EC" id="1.14.13.-" evidence="8"/>
<keyword evidence="2" id="KW-0001">2Fe-2S</keyword>
<evidence type="ECO:0000256" key="3">
    <source>
        <dbReference type="ARBA" id="ARBA00022723"/>
    </source>
</evidence>
<dbReference type="SUPFAM" id="SSF55961">
    <property type="entry name" value="Bet v1-like"/>
    <property type="match status" value="1"/>
</dbReference>
<dbReference type="GO" id="GO:0051537">
    <property type="term" value="F:2 iron, 2 sulfur cluster binding"/>
    <property type="evidence" value="ECO:0007669"/>
    <property type="project" value="UniProtKB-KW"/>
</dbReference>
<name>A0A5S9Q8A0_9GAMM</name>
<dbReference type="AlphaFoldDB" id="A0A5S9Q8A0"/>
<dbReference type="CDD" id="cd03469">
    <property type="entry name" value="Rieske_RO_Alpha_N"/>
    <property type="match status" value="1"/>
</dbReference>
<dbReference type="Pfam" id="PF00355">
    <property type="entry name" value="Rieske"/>
    <property type="match status" value="1"/>
</dbReference>
<proteinExistence type="predicted"/>
<dbReference type="InterPro" id="IPR017941">
    <property type="entry name" value="Rieske_2Fe-2S"/>
</dbReference>
<gene>
    <name evidence="8" type="primary">cntA</name>
    <name evidence="8" type="ORF">OPDIPICF_04707</name>
</gene>